<name>A0A1B0AQV2_9MUSC</name>
<dbReference type="STRING" id="67801.A0A1B0AQV2"/>
<keyword evidence="2 5" id="KW-0812">Transmembrane</keyword>
<reference evidence="6" key="2">
    <citation type="submission" date="2020-05" db="UniProtKB">
        <authorList>
            <consortium name="EnsemblMetazoa"/>
        </authorList>
    </citation>
    <scope>IDENTIFICATION</scope>
    <source>
        <strain evidence="6">IAEA</strain>
    </source>
</reference>
<keyword evidence="4 5" id="KW-0472">Membrane</keyword>
<evidence type="ECO:0000313" key="7">
    <source>
        <dbReference type="Proteomes" id="UP000092460"/>
    </source>
</evidence>
<feature type="transmembrane region" description="Helical" evidence="5">
    <location>
        <begin position="125"/>
        <end position="141"/>
    </location>
</feature>
<feature type="transmembrane region" description="Helical" evidence="5">
    <location>
        <begin position="25"/>
        <end position="44"/>
    </location>
</feature>
<evidence type="ECO:0000256" key="5">
    <source>
        <dbReference type="SAM" id="Phobius"/>
    </source>
</evidence>
<evidence type="ECO:0000256" key="2">
    <source>
        <dbReference type="ARBA" id="ARBA00022692"/>
    </source>
</evidence>
<dbReference type="EMBL" id="JXJN01002042">
    <property type="status" value="NOT_ANNOTATED_CDS"/>
    <property type="molecule type" value="Genomic_DNA"/>
</dbReference>
<dbReference type="EnsemblMetazoa" id="GPPI005268-RA">
    <property type="protein sequence ID" value="GPPI005268-PA"/>
    <property type="gene ID" value="GPPI005268"/>
</dbReference>
<accession>A0A1B0AQV2</accession>
<keyword evidence="3 5" id="KW-1133">Transmembrane helix</keyword>
<evidence type="ECO:0000256" key="1">
    <source>
        <dbReference type="ARBA" id="ARBA00004370"/>
    </source>
</evidence>
<dbReference type="Pfam" id="PF00083">
    <property type="entry name" value="Sugar_tr"/>
    <property type="match status" value="1"/>
</dbReference>
<dbReference type="InterPro" id="IPR005828">
    <property type="entry name" value="MFS_sugar_transport-like"/>
</dbReference>
<evidence type="ECO:0000256" key="3">
    <source>
        <dbReference type="ARBA" id="ARBA00022989"/>
    </source>
</evidence>
<dbReference type="Proteomes" id="UP000092460">
    <property type="component" value="Unassembled WGS sequence"/>
</dbReference>
<dbReference type="VEuPathDB" id="VectorBase:GPPI005268"/>
<proteinExistence type="predicted"/>
<evidence type="ECO:0000313" key="6">
    <source>
        <dbReference type="EnsemblMetazoa" id="GPPI005268-PA"/>
    </source>
</evidence>
<dbReference type="AlphaFoldDB" id="A0A1B0AQV2"/>
<keyword evidence="7" id="KW-1185">Reference proteome</keyword>
<sequence length="191" mass="21630">MPETFPTMDFDKSLGKCGDFDRYQLLLLALFGLISITVSMHYFTQTVLGFHEKLENRSYDEIVAIYSKSPNPSCTRLSDVNGLNATASTWKCSRWIYKYDFGYRSMKTELNWICDASYKSTTGQSLFFIGSVVGTLFYGLLSHKIDRLPALILANSSGFVGDFSTIFTKHQSPLLSNADLYRAWLQIQTST</sequence>
<dbReference type="GO" id="GO:0022857">
    <property type="term" value="F:transmembrane transporter activity"/>
    <property type="evidence" value="ECO:0007669"/>
    <property type="project" value="InterPro"/>
</dbReference>
<protein>
    <submittedName>
        <fullName evidence="6">Uncharacterized protein</fullName>
    </submittedName>
</protein>
<comment type="subcellular location">
    <subcellularLocation>
        <location evidence="1">Membrane</location>
    </subcellularLocation>
</comment>
<evidence type="ECO:0000256" key="4">
    <source>
        <dbReference type="ARBA" id="ARBA00023136"/>
    </source>
</evidence>
<dbReference type="GO" id="GO:0016020">
    <property type="term" value="C:membrane"/>
    <property type="evidence" value="ECO:0007669"/>
    <property type="project" value="UniProtKB-SubCell"/>
</dbReference>
<organism evidence="6 7">
    <name type="scientific">Glossina palpalis gambiensis</name>
    <dbReference type="NCBI Taxonomy" id="67801"/>
    <lineage>
        <taxon>Eukaryota</taxon>
        <taxon>Metazoa</taxon>
        <taxon>Ecdysozoa</taxon>
        <taxon>Arthropoda</taxon>
        <taxon>Hexapoda</taxon>
        <taxon>Insecta</taxon>
        <taxon>Pterygota</taxon>
        <taxon>Neoptera</taxon>
        <taxon>Endopterygota</taxon>
        <taxon>Diptera</taxon>
        <taxon>Brachycera</taxon>
        <taxon>Muscomorpha</taxon>
        <taxon>Hippoboscoidea</taxon>
        <taxon>Glossinidae</taxon>
        <taxon>Glossina</taxon>
    </lineage>
</organism>
<reference evidence="7" key="1">
    <citation type="submission" date="2015-01" db="EMBL/GenBank/DDBJ databases">
        <authorList>
            <person name="Aksoy S."/>
            <person name="Warren W."/>
            <person name="Wilson R.K."/>
        </authorList>
    </citation>
    <scope>NUCLEOTIDE SEQUENCE [LARGE SCALE GENOMIC DNA]</scope>
    <source>
        <strain evidence="7">IAEA</strain>
    </source>
</reference>